<feature type="compositionally biased region" description="Acidic residues" evidence="1">
    <location>
        <begin position="454"/>
        <end position="469"/>
    </location>
</feature>
<evidence type="ECO:0000313" key="4">
    <source>
        <dbReference type="EMBL" id="KAE8256967.1"/>
    </source>
</evidence>
<dbReference type="AlphaFoldDB" id="A0A177V7Z1"/>
<feature type="compositionally biased region" description="Basic and acidic residues" evidence="1">
    <location>
        <begin position="528"/>
        <end position="537"/>
    </location>
</feature>
<evidence type="ECO:0000256" key="1">
    <source>
        <dbReference type="SAM" id="MobiDB-lite"/>
    </source>
</evidence>
<dbReference type="Proteomes" id="UP000836402">
    <property type="component" value="Unassembled WGS sequence"/>
</dbReference>
<dbReference type="InterPro" id="IPR018564">
    <property type="entry name" value="Repl_chkpnt_MRC1_dom"/>
</dbReference>
<feature type="region of interest" description="Disordered" evidence="1">
    <location>
        <begin position="1"/>
        <end position="142"/>
    </location>
</feature>
<dbReference type="Proteomes" id="UP000077671">
    <property type="component" value="Unassembled WGS sequence"/>
</dbReference>
<feature type="compositionally biased region" description="Acidic residues" evidence="1">
    <location>
        <begin position="55"/>
        <end position="66"/>
    </location>
</feature>
<feature type="compositionally biased region" description="Polar residues" evidence="1">
    <location>
        <begin position="23"/>
        <end position="49"/>
    </location>
</feature>
<accession>A0A177V7Z1</accession>
<feature type="compositionally biased region" description="Acidic residues" evidence="1">
    <location>
        <begin position="1"/>
        <end position="15"/>
    </location>
</feature>
<feature type="compositionally biased region" description="Acidic residues" evidence="1">
    <location>
        <begin position="438"/>
        <end position="447"/>
    </location>
</feature>
<feature type="region of interest" description="Disordered" evidence="1">
    <location>
        <begin position="164"/>
        <end position="194"/>
    </location>
</feature>
<feature type="compositionally biased region" description="Basic and acidic residues" evidence="1">
    <location>
        <begin position="608"/>
        <end position="637"/>
    </location>
</feature>
<evidence type="ECO:0000259" key="2">
    <source>
        <dbReference type="Pfam" id="PF09444"/>
    </source>
</evidence>
<feature type="compositionally biased region" description="Low complexity" evidence="1">
    <location>
        <begin position="882"/>
        <end position="892"/>
    </location>
</feature>
<feature type="region of interest" description="Disordered" evidence="1">
    <location>
        <begin position="708"/>
        <end position="787"/>
    </location>
</feature>
<feature type="compositionally biased region" description="Low complexity" evidence="1">
    <location>
        <begin position="904"/>
        <end position="916"/>
    </location>
</feature>
<feature type="domain" description="DNA replication checkpoint mediator MRC1" evidence="2">
    <location>
        <begin position="543"/>
        <end position="691"/>
    </location>
</feature>
<evidence type="ECO:0000313" key="6">
    <source>
        <dbReference type="Proteomes" id="UP000836402"/>
    </source>
</evidence>
<feature type="region of interest" description="Disordered" evidence="1">
    <location>
        <begin position="212"/>
        <end position="268"/>
    </location>
</feature>
<proteinExistence type="predicted"/>
<protein>
    <recommendedName>
        <fullName evidence="2">DNA replication checkpoint mediator MRC1 domain-containing protein</fullName>
    </recommendedName>
</protein>
<feature type="compositionally biased region" description="Acidic residues" evidence="1">
    <location>
        <begin position="486"/>
        <end position="497"/>
    </location>
</feature>
<reference evidence="4" key="2">
    <citation type="journal article" date="2019" name="IMA Fungus">
        <title>Genome sequencing and comparison of five Tilletia species to identify candidate genes for the detection of regulated species infecting wheat.</title>
        <authorList>
            <person name="Nguyen H.D.T."/>
            <person name="Sultana T."/>
            <person name="Kesanakurti P."/>
            <person name="Hambleton S."/>
        </authorList>
    </citation>
    <scope>NUCLEOTIDE SEQUENCE</scope>
    <source>
        <strain evidence="4">DAOMC 238032</strain>
    </source>
</reference>
<keyword evidence="6" id="KW-1185">Reference proteome</keyword>
<feature type="compositionally biased region" description="Polar residues" evidence="1">
    <location>
        <begin position="858"/>
        <end position="867"/>
    </location>
</feature>
<sequence>MMADSESDSELDVFDADDRRPPSTFTYGSSQRKATLPNNTQQTSSQSKATRNEEDQNSDDEEEEILEAPRSSGTVREVHDEEDEVELPKSSDAPVHSSDDFASMPPACQAPSMRQKSVIFNDIEEQEQETQAHSDAAPASESQPDVFGAFFEDTQPFDAQQHGTKADIDIFGNPASTYVPRTLEEDGDETRVNDDQGFDQLRRAQALLRNASPDSFDALPSLPEASMEQDNSDAMDDAELRAMEKQQLILQVERQRANAQADNKPRVMHLNRDGMFTQTEPSQFLFDDTQSQLFTQFSQPDPDFQQQEQNHMPSPAVVQNVDDIFSEDSDRDEPAAPVVRSSPPTTQTRKRKIEALTSSSPLTPLASEATTDSQPIRHKRKIAFPVPESNDEDEQPASSSPSPRKGISRIVDSEDEDEEANVTKAASPRQRKIPLVDASDDEEEDADMSVRAPEDDDADDDADDEGDELDVIKKGKATKAWARADEADDEFTDEEAEESQRTNFMTAAGANNRVPNFQPPLSNYFDVPRPKSAKDDQQTEPTKAKKSAYIAGEAEESEDDERIPGKKSRKGGLGGVFSDDEDAADEEDEDAEDDGKDLEGLVDDVQDEEHLEKDQLVAEKFKQDRAEQDKADEDLHMRATKGQLRKSRPGNGLDNELDDDAQEDLDRRRITQGPQKRKVAGEKDGLDEIQNTALAEVYKEGVRNDVADDADFLEPMDSGSDSDIVDSDNEGGKPGIVSASSVRSEIVARARARKRQQVPDDEDDGAGEVADPTQIGSGSDDEDGFGRVVQIKNYMQSRPILNMREEDDEKHAMDALLNPRKRDEAEKAKLERNAAEFESKAANRKNFLGSGGGGGGRQKNSSVNFKQDQNRRAGGGSGQSGSAGSSSSGAAAVMKSGLGHPSTRRAGTSSAARSTSKLATLLERNRMLKFEENG</sequence>
<feature type="compositionally biased region" description="Basic and acidic residues" evidence="1">
    <location>
        <begin position="820"/>
        <end position="841"/>
    </location>
</feature>
<gene>
    <name evidence="4" type="ORF">A4X03_0g4876</name>
    <name evidence="3" type="ORF">JKIAZH3_G693</name>
</gene>
<dbReference type="EMBL" id="CAJHJG010003367">
    <property type="protein sequence ID" value="CAD6930551.1"/>
    <property type="molecule type" value="Genomic_DNA"/>
</dbReference>
<feature type="region of interest" description="Disordered" evidence="1">
    <location>
        <begin position="300"/>
        <end position="689"/>
    </location>
</feature>
<comment type="caution">
    <text evidence="4">The sequence shown here is derived from an EMBL/GenBank/DDBJ whole genome shotgun (WGS) entry which is preliminary data.</text>
</comment>
<reference evidence="4" key="1">
    <citation type="submission" date="2016-04" db="EMBL/GenBank/DDBJ databases">
        <authorList>
            <person name="Nguyen H.D."/>
            <person name="Kesanakurti P."/>
            <person name="Cullis J."/>
            <person name="Levesque C.A."/>
            <person name="Hambleton S."/>
        </authorList>
    </citation>
    <scope>NUCLEOTIDE SEQUENCE</scope>
    <source>
        <strain evidence="4">DAOMC 238032</strain>
    </source>
</reference>
<dbReference type="EMBL" id="LWDD02000707">
    <property type="protein sequence ID" value="KAE8256967.1"/>
    <property type="molecule type" value="Genomic_DNA"/>
</dbReference>
<evidence type="ECO:0000313" key="5">
    <source>
        <dbReference type="Proteomes" id="UP000077671"/>
    </source>
</evidence>
<dbReference type="Pfam" id="PF09444">
    <property type="entry name" value="MRC1"/>
    <property type="match status" value="1"/>
</dbReference>
<feature type="region of interest" description="Disordered" evidence="1">
    <location>
        <begin position="799"/>
        <end position="920"/>
    </location>
</feature>
<name>A0A177V7Z1_9BASI</name>
<evidence type="ECO:0000313" key="3">
    <source>
        <dbReference type="EMBL" id="CAD6930551.1"/>
    </source>
</evidence>
<feature type="compositionally biased region" description="Low complexity" evidence="1">
    <location>
        <begin position="300"/>
        <end position="309"/>
    </location>
</feature>
<organism evidence="4 5">
    <name type="scientific">Tilletia caries</name>
    <name type="common">wheat bunt fungus</name>
    <dbReference type="NCBI Taxonomy" id="13290"/>
    <lineage>
        <taxon>Eukaryota</taxon>
        <taxon>Fungi</taxon>
        <taxon>Dikarya</taxon>
        <taxon>Basidiomycota</taxon>
        <taxon>Ustilaginomycotina</taxon>
        <taxon>Exobasidiomycetes</taxon>
        <taxon>Tilletiales</taxon>
        <taxon>Tilletiaceae</taxon>
        <taxon>Tilletia</taxon>
    </lineage>
</organism>
<feature type="compositionally biased region" description="Acidic residues" evidence="1">
    <location>
        <begin position="578"/>
        <end position="607"/>
    </location>
</feature>
<reference evidence="3" key="3">
    <citation type="submission" date="2020-10" db="EMBL/GenBank/DDBJ databases">
        <authorList>
            <person name="Sedaghatjoo S."/>
        </authorList>
    </citation>
    <scope>NUCLEOTIDE SEQUENCE</scope>
    <source>
        <strain evidence="3">AZH3</strain>
    </source>
</reference>
<feature type="compositionally biased region" description="Low complexity" evidence="1">
    <location>
        <begin position="355"/>
        <end position="369"/>
    </location>
</feature>